<dbReference type="Pfam" id="PF00106">
    <property type="entry name" value="adh_short"/>
    <property type="match status" value="1"/>
</dbReference>
<dbReference type="GO" id="GO:0016491">
    <property type="term" value="F:oxidoreductase activity"/>
    <property type="evidence" value="ECO:0007669"/>
    <property type="project" value="UniProtKB-KW"/>
</dbReference>
<dbReference type="OrthoDB" id="9785826at2"/>
<evidence type="ECO:0000256" key="1">
    <source>
        <dbReference type="ARBA" id="ARBA00006484"/>
    </source>
</evidence>
<evidence type="ECO:0000256" key="2">
    <source>
        <dbReference type="ARBA" id="ARBA00023002"/>
    </source>
</evidence>
<accession>A0A8B3FLW2</accession>
<proteinExistence type="inferred from homology"/>
<dbReference type="PANTHER" id="PTHR24320">
    <property type="entry name" value="RETINOL DEHYDROGENASE"/>
    <property type="match status" value="1"/>
</dbReference>
<dbReference type="Gene3D" id="3.40.50.720">
    <property type="entry name" value="NAD(P)-binding Rossmann-like Domain"/>
    <property type="match status" value="1"/>
</dbReference>
<dbReference type="Proteomes" id="UP000279336">
    <property type="component" value="Unassembled WGS sequence"/>
</dbReference>
<dbReference type="EMBL" id="RCIW01000011">
    <property type="protein sequence ID" value="RLP09121.1"/>
    <property type="molecule type" value="Genomic_DNA"/>
</dbReference>
<organism evidence="3 4">
    <name type="scientific">Propionibacterium australiense</name>
    <dbReference type="NCBI Taxonomy" id="119981"/>
    <lineage>
        <taxon>Bacteria</taxon>
        <taxon>Bacillati</taxon>
        <taxon>Actinomycetota</taxon>
        <taxon>Actinomycetes</taxon>
        <taxon>Propionibacteriales</taxon>
        <taxon>Propionibacteriaceae</taxon>
        <taxon>Propionibacterium</taxon>
    </lineage>
</organism>
<dbReference type="RefSeq" id="WP_121588184.1">
    <property type="nucleotide sequence ID" value="NZ_RCIW01000011.1"/>
</dbReference>
<gene>
    <name evidence="3" type="ORF">D7U36_08300</name>
</gene>
<dbReference type="SUPFAM" id="SSF51735">
    <property type="entry name" value="NAD(P)-binding Rossmann-fold domains"/>
    <property type="match status" value="1"/>
</dbReference>
<reference evidence="3 4" key="1">
    <citation type="submission" date="2018-10" db="EMBL/GenBank/DDBJ databases">
        <title>Propionibacterium australiense Genome Sequencing and Assembly.</title>
        <authorList>
            <person name="Bernier A.-M."/>
            <person name="Bernard K."/>
        </authorList>
    </citation>
    <scope>NUCLEOTIDE SEQUENCE [LARGE SCALE GENOMIC DNA]</scope>
    <source>
        <strain evidence="3 4">NML98A078</strain>
    </source>
</reference>
<dbReference type="PRINTS" id="PR00081">
    <property type="entry name" value="GDHRDH"/>
</dbReference>
<protein>
    <submittedName>
        <fullName evidence="3">SDR family NAD(P)-dependent oxidoreductase</fullName>
    </submittedName>
</protein>
<keyword evidence="2" id="KW-0560">Oxidoreductase</keyword>
<comment type="similarity">
    <text evidence="1">Belongs to the short-chain dehydrogenases/reductases (SDR) family.</text>
</comment>
<evidence type="ECO:0000313" key="4">
    <source>
        <dbReference type="Proteomes" id="UP000279336"/>
    </source>
</evidence>
<name>A0A8B3FLW2_9ACTN</name>
<dbReference type="InterPro" id="IPR036291">
    <property type="entry name" value="NAD(P)-bd_dom_sf"/>
</dbReference>
<comment type="caution">
    <text evidence="3">The sequence shown here is derived from an EMBL/GenBank/DDBJ whole genome shotgun (WGS) entry which is preliminary data.</text>
</comment>
<dbReference type="PANTHER" id="PTHR24320:SF274">
    <property type="entry name" value="CHAIN DEHYDROGENASE, PUTATIVE (AFU_ORTHOLOGUE AFUA_4G00440)-RELATED"/>
    <property type="match status" value="1"/>
</dbReference>
<sequence length="238" mass="25010">MALVMVTGASSGLGRLIAESLADAGHDVVLHLRSTDRLTDRDLFGRMRAVICGDLSDPGQVRAVAEQAGALGHLDAVIHNAGVMSGRDVMAVNAVAPYLLTAHMPLPGRIIVTSSSMHRDGDVGIDAEDFELSSYSTSKLCVTAFAMALAGSHAGTLVHAVDPGWVPTRMGGPGAPDDLTAGHRTQEWLATAPETDIRPRTGGYWRHRRAGAPHPAALDPGFQGRLIGILEQRTGTTL</sequence>
<dbReference type="InterPro" id="IPR002347">
    <property type="entry name" value="SDR_fam"/>
</dbReference>
<dbReference type="AlphaFoldDB" id="A0A8B3FLW2"/>
<evidence type="ECO:0000313" key="3">
    <source>
        <dbReference type="EMBL" id="RLP09121.1"/>
    </source>
</evidence>